<dbReference type="Gene3D" id="1.10.1520.10">
    <property type="entry name" value="Ribonuclease III domain"/>
    <property type="match status" value="1"/>
</dbReference>
<dbReference type="GO" id="GO:0030422">
    <property type="term" value="P:siRNA processing"/>
    <property type="evidence" value="ECO:0007669"/>
    <property type="project" value="TreeGrafter"/>
</dbReference>
<dbReference type="GO" id="GO:0003723">
    <property type="term" value="F:RNA binding"/>
    <property type="evidence" value="ECO:0007669"/>
    <property type="project" value="TreeGrafter"/>
</dbReference>
<protein>
    <submittedName>
        <fullName evidence="2">Uncharacterized protein</fullName>
    </submittedName>
</protein>
<dbReference type="InterPro" id="IPR036389">
    <property type="entry name" value="RNase_III_sf"/>
</dbReference>
<dbReference type="GO" id="GO:0005737">
    <property type="term" value="C:cytoplasm"/>
    <property type="evidence" value="ECO:0007669"/>
    <property type="project" value="TreeGrafter"/>
</dbReference>
<keyword evidence="3" id="KW-1185">Reference proteome</keyword>
<keyword evidence="1" id="KW-0378">Hydrolase</keyword>
<name>A0A2G2VGY8_CAPBA</name>
<evidence type="ECO:0000256" key="1">
    <source>
        <dbReference type="ARBA" id="ARBA00022801"/>
    </source>
</evidence>
<dbReference type="SUPFAM" id="SSF69065">
    <property type="entry name" value="RNase III domain-like"/>
    <property type="match status" value="1"/>
</dbReference>
<dbReference type="STRING" id="33114.A0A2G2VGY8"/>
<reference evidence="2 3" key="1">
    <citation type="journal article" date="2017" name="Genome Biol.">
        <title>New reference genome sequences of hot pepper reveal the massive evolution of plant disease-resistance genes by retroduplication.</title>
        <authorList>
            <person name="Kim S."/>
            <person name="Park J."/>
            <person name="Yeom S.I."/>
            <person name="Kim Y.M."/>
            <person name="Seo E."/>
            <person name="Kim K.T."/>
            <person name="Kim M.S."/>
            <person name="Lee J.M."/>
            <person name="Cheong K."/>
            <person name="Shin H.S."/>
            <person name="Kim S.B."/>
            <person name="Han K."/>
            <person name="Lee J."/>
            <person name="Park M."/>
            <person name="Lee H.A."/>
            <person name="Lee H.Y."/>
            <person name="Lee Y."/>
            <person name="Oh S."/>
            <person name="Lee J.H."/>
            <person name="Choi E."/>
            <person name="Choi E."/>
            <person name="Lee S.E."/>
            <person name="Jeon J."/>
            <person name="Kim H."/>
            <person name="Choi G."/>
            <person name="Song H."/>
            <person name="Lee J."/>
            <person name="Lee S.C."/>
            <person name="Kwon J.K."/>
            <person name="Lee H.Y."/>
            <person name="Koo N."/>
            <person name="Hong Y."/>
            <person name="Kim R.W."/>
            <person name="Kang W.H."/>
            <person name="Huh J.H."/>
            <person name="Kang B.C."/>
            <person name="Yang T.J."/>
            <person name="Lee Y.H."/>
            <person name="Bennetzen J.L."/>
            <person name="Choi D."/>
        </authorList>
    </citation>
    <scope>NUCLEOTIDE SEQUENCE [LARGE SCALE GENOMIC DNA]</scope>
    <source>
        <strain evidence="3">cv. PBC81</strain>
    </source>
</reference>
<dbReference type="Proteomes" id="UP000224567">
    <property type="component" value="Unassembled WGS sequence"/>
</dbReference>
<reference evidence="3" key="2">
    <citation type="journal article" date="2017" name="J. Anim. Genet.">
        <title>Multiple reference genome sequences of hot pepper reveal the massive evolution of plant disease resistance genes by retroduplication.</title>
        <authorList>
            <person name="Kim S."/>
            <person name="Park J."/>
            <person name="Yeom S.-I."/>
            <person name="Kim Y.-M."/>
            <person name="Seo E."/>
            <person name="Kim K.-T."/>
            <person name="Kim M.-S."/>
            <person name="Lee J.M."/>
            <person name="Cheong K."/>
            <person name="Shin H.-S."/>
            <person name="Kim S.-B."/>
            <person name="Han K."/>
            <person name="Lee J."/>
            <person name="Park M."/>
            <person name="Lee H.-A."/>
            <person name="Lee H.-Y."/>
            <person name="Lee Y."/>
            <person name="Oh S."/>
            <person name="Lee J.H."/>
            <person name="Choi E."/>
            <person name="Choi E."/>
            <person name="Lee S.E."/>
            <person name="Jeon J."/>
            <person name="Kim H."/>
            <person name="Choi G."/>
            <person name="Song H."/>
            <person name="Lee J."/>
            <person name="Lee S.-C."/>
            <person name="Kwon J.-K."/>
            <person name="Lee H.-Y."/>
            <person name="Koo N."/>
            <person name="Hong Y."/>
            <person name="Kim R.W."/>
            <person name="Kang W.-H."/>
            <person name="Huh J.H."/>
            <person name="Kang B.-C."/>
            <person name="Yang T.-J."/>
            <person name="Lee Y.-H."/>
            <person name="Bennetzen J.L."/>
            <person name="Choi D."/>
        </authorList>
    </citation>
    <scope>NUCLEOTIDE SEQUENCE [LARGE SCALE GENOMIC DNA]</scope>
    <source>
        <strain evidence="3">cv. PBC81</strain>
    </source>
</reference>
<organism evidence="2 3">
    <name type="scientific">Capsicum baccatum</name>
    <name type="common">Peruvian pepper</name>
    <dbReference type="NCBI Taxonomy" id="33114"/>
    <lineage>
        <taxon>Eukaryota</taxon>
        <taxon>Viridiplantae</taxon>
        <taxon>Streptophyta</taxon>
        <taxon>Embryophyta</taxon>
        <taxon>Tracheophyta</taxon>
        <taxon>Spermatophyta</taxon>
        <taxon>Magnoliopsida</taxon>
        <taxon>eudicotyledons</taxon>
        <taxon>Gunneridae</taxon>
        <taxon>Pentapetalae</taxon>
        <taxon>asterids</taxon>
        <taxon>lamiids</taxon>
        <taxon>Solanales</taxon>
        <taxon>Solanaceae</taxon>
        <taxon>Solanoideae</taxon>
        <taxon>Capsiceae</taxon>
        <taxon>Capsicum</taxon>
    </lineage>
</organism>
<dbReference type="AlphaFoldDB" id="A0A2G2VGY8"/>
<dbReference type="PANTHER" id="PTHR14950">
    <property type="entry name" value="DICER-RELATED"/>
    <property type="match status" value="1"/>
</dbReference>
<gene>
    <name evidence="2" type="ORF">CQW23_28581</name>
</gene>
<sequence length="321" mass="36850">MWNIRRLESNLSSHLDWISGSTTLMRYTFNEIKATTKNFSRVNIVGTRSFGVVPLEHLSGKKAIIKLKDRQMNCVTYLAWSLVREGRALDVLENNILYFGPLKVMEKYVLVSILYSNLPLYARPIIEEVVNMLETEIHVSTILERTISLITDLDYIKRSVSSSGGSELQLSSDGHKGFIRNKPFYLKTWLSPGDNSRVLSFDEDILMPLVKMYNRGKLEIKGKRVVDVYEALIRSYLDTGGEVATLSFMKWLGLAIYFANAPLSRNFPMNSKKVVNVQYLESLLHYKFQDPSLLVETLIHESYMLPEIRRCYQVLGDVIES</sequence>
<accession>A0A2G2VGY8</accession>
<evidence type="ECO:0000313" key="2">
    <source>
        <dbReference type="EMBL" id="PHT32244.1"/>
    </source>
</evidence>
<dbReference type="GO" id="GO:0005634">
    <property type="term" value="C:nucleus"/>
    <property type="evidence" value="ECO:0007669"/>
    <property type="project" value="TreeGrafter"/>
</dbReference>
<dbReference type="OrthoDB" id="1740582at2759"/>
<dbReference type="EMBL" id="MLFT02000012">
    <property type="protein sequence ID" value="PHT32244.1"/>
    <property type="molecule type" value="Genomic_DNA"/>
</dbReference>
<proteinExistence type="predicted"/>
<dbReference type="GO" id="GO:0004525">
    <property type="term" value="F:ribonuclease III activity"/>
    <property type="evidence" value="ECO:0007669"/>
    <property type="project" value="InterPro"/>
</dbReference>
<evidence type="ECO:0000313" key="3">
    <source>
        <dbReference type="Proteomes" id="UP000224567"/>
    </source>
</evidence>
<dbReference type="PANTHER" id="PTHR14950:SF70">
    <property type="entry name" value="ENDORIBONUCLEASE DICER HOMOLOG 2"/>
    <property type="match status" value="1"/>
</dbReference>
<comment type="caution">
    <text evidence="2">The sequence shown here is derived from an EMBL/GenBank/DDBJ whole genome shotgun (WGS) entry which is preliminary data.</text>
</comment>